<comment type="caution">
    <text evidence="1">The sequence shown here is derived from an EMBL/GenBank/DDBJ whole genome shotgun (WGS) entry which is preliminary data.</text>
</comment>
<evidence type="ECO:0000313" key="2">
    <source>
        <dbReference type="Proteomes" id="UP000680020"/>
    </source>
</evidence>
<dbReference type="EMBL" id="JAGIBU010000005">
    <property type="protein sequence ID" value="MBS7824938.1"/>
    <property type="molecule type" value="Genomic_DNA"/>
</dbReference>
<dbReference type="Proteomes" id="UP000680020">
    <property type="component" value="Unassembled WGS sequence"/>
</dbReference>
<organism evidence="1 2">
    <name type="scientific">Wohlfahrtiimonas chitiniclastica</name>
    <dbReference type="NCBI Taxonomy" id="400946"/>
    <lineage>
        <taxon>Bacteria</taxon>
        <taxon>Pseudomonadati</taxon>
        <taxon>Pseudomonadota</taxon>
        <taxon>Gammaproteobacteria</taxon>
        <taxon>Cardiobacteriales</taxon>
        <taxon>Ignatzschineriaceae</taxon>
        <taxon>Wohlfahrtiimonas</taxon>
    </lineage>
</organism>
<dbReference type="SUPFAM" id="SSF53474">
    <property type="entry name" value="alpha/beta-Hydrolases"/>
    <property type="match status" value="1"/>
</dbReference>
<dbReference type="RefSeq" id="WP_213404089.1">
    <property type="nucleotide sequence ID" value="NZ_JAGIBT010000006.1"/>
</dbReference>
<gene>
    <name evidence="1" type="ORF">J7561_06940</name>
</gene>
<sequence length="365" mass="42526">MIYRSLPSHNSIDLFDKKIRFSTISSPDLLYAFYLYHVYHQDRIEKLTYQSKSRHVFDMEIIDGLYRGVFFTKGRNKAANIAPKHCEEFFLVRKNRVVYLDNFIIREEQGYIIENYDIGSDITFIVFQVTGSNKKTAPFGLEFLLLRGYNVIACNQNNNQYQELSYDDFQDIISPYVKNKKVFLYGSSLGGYCAVYYAGAVNGTAIAAAPRNSLHPALSLKQDSTFKHTELIDKELSTQPIYIFIDPHQSKDIYYLDNHILPAYPHSTVLRFEYAGHEVLTHISRTKQLSKILDAIVRNDKDFLNNIDRTKTSEFTYVERAIKHFDELRKDISHFNELKSRHISAEKKMLKLTEQLHALIEKLDI</sequence>
<evidence type="ECO:0000313" key="1">
    <source>
        <dbReference type="EMBL" id="MBS7824938.1"/>
    </source>
</evidence>
<proteinExistence type="predicted"/>
<protein>
    <submittedName>
        <fullName evidence="1">Uncharacterized protein</fullName>
    </submittedName>
</protein>
<accession>A0AB35BY86</accession>
<dbReference type="AlphaFoldDB" id="A0AB35BY86"/>
<name>A0AB35BY86_9GAMM</name>
<reference evidence="1" key="1">
    <citation type="submission" date="2021-03" db="EMBL/GenBank/DDBJ databases">
        <title>Identification and antibiotic profiling of Wohlfahrtiimonas chitiniclastica, an underestimated human pathogen.</title>
        <authorList>
            <person name="Kopf A."/>
            <person name="Bunk B."/>
            <person name="Coldewey S."/>
            <person name="Gunzer F."/>
            <person name="Riedel T."/>
            <person name="Schroettner P."/>
        </authorList>
    </citation>
    <scope>NUCLEOTIDE SEQUENCE</scope>
    <source>
        <strain evidence="1">DSM 100917</strain>
    </source>
</reference>
<dbReference type="InterPro" id="IPR029058">
    <property type="entry name" value="AB_hydrolase_fold"/>
</dbReference>
<dbReference type="Gene3D" id="3.40.50.1820">
    <property type="entry name" value="alpha/beta hydrolase"/>
    <property type="match status" value="1"/>
</dbReference>